<organism evidence="4 5">
    <name type="scientific">Anaerocolumna chitinilytica</name>
    <dbReference type="NCBI Taxonomy" id="1727145"/>
    <lineage>
        <taxon>Bacteria</taxon>
        <taxon>Bacillati</taxon>
        <taxon>Bacillota</taxon>
        <taxon>Clostridia</taxon>
        <taxon>Lachnospirales</taxon>
        <taxon>Lachnospiraceae</taxon>
        <taxon>Anaerocolumna</taxon>
    </lineage>
</organism>
<evidence type="ECO:0000256" key="1">
    <source>
        <dbReference type="ARBA" id="ARBA00002486"/>
    </source>
</evidence>
<evidence type="ECO:0000256" key="2">
    <source>
        <dbReference type="ARBA" id="ARBA00006479"/>
    </source>
</evidence>
<keyword evidence="3" id="KW-0859">Xylose metabolism</keyword>
<evidence type="ECO:0000313" key="5">
    <source>
        <dbReference type="Proteomes" id="UP000515703"/>
    </source>
</evidence>
<proteinExistence type="inferred from homology"/>
<dbReference type="PANTHER" id="PTHR18964">
    <property type="entry name" value="ROK (REPRESSOR, ORF, KINASE) FAMILY"/>
    <property type="match status" value="1"/>
</dbReference>
<dbReference type="SUPFAM" id="SSF53067">
    <property type="entry name" value="Actin-like ATPase domain"/>
    <property type="match status" value="1"/>
</dbReference>
<dbReference type="CDD" id="cd00090">
    <property type="entry name" value="HTH_ARSR"/>
    <property type="match status" value="1"/>
</dbReference>
<name>A0A7I8DRE6_9FIRM</name>
<dbReference type="RefSeq" id="WP_185256604.1">
    <property type="nucleotide sequence ID" value="NZ_AP023368.1"/>
</dbReference>
<dbReference type="InterPro" id="IPR011991">
    <property type="entry name" value="ArsR-like_HTH"/>
</dbReference>
<dbReference type="AlphaFoldDB" id="A0A7I8DRE6"/>
<accession>A0A7I8DRE6</accession>
<protein>
    <submittedName>
        <fullName evidence="4">Xylose repressor protein</fullName>
    </submittedName>
</protein>
<evidence type="ECO:0000256" key="3">
    <source>
        <dbReference type="ARBA" id="ARBA00022629"/>
    </source>
</evidence>
<dbReference type="InterPro" id="IPR036388">
    <property type="entry name" value="WH-like_DNA-bd_sf"/>
</dbReference>
<evidence type="ECO:0000313" key="4">
    <source>
        <dbReference type="EMBL" id="BCK00989.1"/>
    </source>
</evidence>
<dbReference type="PANTHER" id="PTHR18964:SF149">
    <property type="entry name" value="BIFUNCTIONAL UDP-N-ACETYLGLUCOSAMINE 2-EPIMERASE_N-ACETYLMANNOSAMINE KINASE"/>
    <property type="match status" value="1"/>
</dbReference>
<sequence>MSIDNRKSSSPLSRKPKNIKYYNQKLVLSLLRTCDTMTASEISERISLSVTSVTKILAALQKYKLVKSMGKGSSTEEGGKKPELYALNDTHKYIIAIHSGIGYIDCVLYNLKCDLVNKLSVKYREQANYDTCMEDIAHSAEELLALSDLLKEDIYGVIVGFDGIVDADNGVLLFPIHNTTWGRNLKIIDKLKELMPGFENLHINNGSRLSGYAELLKHPEYADESVTVLISGSYTGGCVLDHGKLIQGANGFVGEFGHITVASAEETEKCACGNSGCFETLVSPKAIQRYAKDTKKDYPNSPLLKEEGKLQYLSIFKASNEGDAFACRIMDKIISYFVLLIRNMILIHNPRVIVLQGIYTQAGDYFLNKLQSEIHSLPFFKIEKEFNLVYSDIGLSQGCFTGGALILADQYFNETEIYEL</sequence>
<comment type="similarity">
    <text evidence="2">Belongs to the ROK (NagC/XylR) family.</text>
</comment>
<dbReference type="InterPro" id="IPR036390">
    <property type="entry name" value="WH_DNA-bd_sf"/>
</dbReference>
<dbReference type="EMBL" id="AP023368">
    <property type="protein sequence ID" value="BCK00989.1"/>
    <property type="molecule type" value="Genomic_DNA"/>
</dbReference>
<gene>
    <name evidence="4" type="ORF">bsdcttw_40290</name>
</gene>
<dbReference type="InterPro" id="IPR043129">
    <property type="entry name" value="ATPase_NBD"/>
</dbReference>
<dbReference type="Gene3D" id="3.30.420.40">
    <property type="match status" value="2"/>
</dbReference>
<dbReference type="GO" id="GO:0042732">
    <property type="term" value="P:D-xylose metabolic process"/>
    <property type="evidence" value="ECO:0007669"/>
    <property type="project" value="UniProtKB-KW"/>
</dbReference>
<keyword evidence="5" id="KW-1185">Reference proteome</keyword>
<dbReference type="Pfam" id="PF00480">
    <property type="entry name" value="ROK"/>
    <property type="match status" value="1"/>
</dbReference>
<reference evidence="4 5" key="2">
    <citation type="submission" date="2020-08" db="EMBL/GenBank/DDBJ databases">
        <authorList>
            <person name="Ueki A."/>
            <person name="Tonouchi A."/>
        </authorList>
    </citation>
    <scope>NUCLEOTIDE SEQUENCE [LARGE SCALE GENOMIC DNA]</scope>
    <source>
        <strain evidence="4 5">CTTW</strain>
    </source>
</reference>
<reference evidence="4 5" key="1">
    <citation type="submission" date="2020-08" db="EMBL/GenBank/DDBJ databases">
        <title>Draft genome sequencing of an Anaerocolumna strain isolated from anoxic soil subjected to BSD treatment.</title>
        <authorList>
            <person name="Uek A."/>
            <person name="Tonouchi A."/>
        </authorList>
    </citation>
    <scope>NUCLEOTIDE SEQUENCE [LARGE SCALE GENOMIC DNA]</scope>
    <source>
        <strain evidence="4 5">CTTW</strain>
    </source>
</reference>
<dbReference type="Proteomes" id="UP000515703">
    <property type="component" value="Chromosome"/>
</dbReference>
<dbReference type="InterPro" id="IPR000600">
    <property type="entry name" value="ROK"/>
</dbReference>
<dbReference type="SUPFAM" id="SSF46785">
    <property type="entry name" value="Winged helix' DNA-binding domain"/>
    <property type="match status" value="1"/>
</dbReference>
<dbReference type="Gene3D" id="1.10.10.10">
    <property type="entry name" value="Winged helix-like DNA-binding domain superfamily/Winged helix DNA-binding domain"/>
    <property type="match status" value="1"/>
</dbReference>
<dbReference type="KEGG" id="acht:bsdcttw_40290"/>
<comment type="function">
    <text evidence="1">Transcriptional repressor of xylose-utilizing enzymes.</text>
</comment>
<keyword evidence="3" id="KW-0119">Carbohydrate metabolism</keyword>